<dbReference type="GO" id="GO:0046872">
    <property type="term" value="F:metal ion binding"/>
    <property type="evidence" value="ECO:0007669"/>
    <property type="project" value="UniProtKB-KW"/>
</dbReference>
<dbReference type="EMBL" id="LJIJ01000872">
    <property type="protein sequence ID" value="ODM94014.1"/>
    <property type="molecule type" value="Genomic_DNA"/>
</dbReference>
<dbReference type="SUPFAM" id="SSF53335">
    <property type="entry name" value="S-adenosyl-L-methionine-dependent methyltransferases"/>
    <property type="match status" value="1"/>
</dbReference>
<dbReference type="UniPathway" id="UPA00232"/>
<protein>
    <recommendedName>
        <fullName evidence="5">Ubiquinone biosynthesis O-methyltransferase, mitochondrial</fullName>
    </recommendedName>
    <alternativeName>
        <fullName evidence="5">3-demethylubiquinol 3-O-methyltransferase</fullName>
        <ecNumber evidence="5">2.1.1.64</ecNumber>
    </alternativeName>
    <alternativeName>
        <fullName evidence="5">3-demethylubiquinone 3-O-methyltransferase</fullName>
        <ecNumber evidence="5">2.1.1.-</ecNumber>
    </alternativeName>
    <alternativeName>
        <fullName evidence="5">Polyprenyldihydroxybenzoate methyltransferase</fullName>
        <ecNumber evidence="5">2.1.1.114</ecNumber>
    </alternativeName>
</protein>
<dbReference type="Proteomes" id="UP000094527">
    <property type="component" value="Unassembled WGS sequence"/>
</dbReference>
<feature type="binding site" evidence="5">
    <location>
        <position position="57"/>
    </location>
    <ligand>
        <name>S-adenosyl-L-methionine</name>
        <dbReference type="ChEBI" id="CHEBI:59789"/>
    </ligand>
</feature>
<gene>
    <name evidence="6" type="ORF">Ocin01_12669</name>
</gene>
<dbReference type="HAMAP" id="MF_00472">
    <property type="entry name" value="UbiG"/>
    <property type="match status" value="1"/>
</dbReference>
<dbReference type="GO" id="GO:0010420">
    <property type="term" value="F:polyprenyldihydroxybenzoate methyltransferase activity"/>
    <property type="evidence" value="ECO:0007669"/>
    <property type="project" value="UniProtKB-UniRule"/>
</dbReference>
<comment type="catalytic activity">
    <reaction evidence="5">
        <text>a 3-demethylubiquinone + S-adenosyl-L-methionine = a ubiquinone + S-adenosyl-L-homocysteine</text>
        <dbReference type="Rhea" id="RHEA:81215"/>
        <dbReference type="Rhea" id="RHEA-COMP:9565"/>
        <dbReference type="Rhea" id="RHEA-COMP:19654"/>
        <dbReference type="ChEBI" id="CHEBI:16389"/>
        <dbReference type="ChEBI" id="CHEBI:57856"/>
        <dbReference type="ChEBI" id="CHEBI:59789"/>
        <dbReference type="ChEBI" id="CHEBI:231825"/>
    </reaction>
</comment>
<keyword evidence="7" id="KW-1185">Reference proteome</keyword>
<comment type="function">
    <text evidence="5">O-methyltransferase required for two non-consecutive steps during ubiquinone biosynthesis. Catalyzes the 2 O-methylation of 3,4-dihydroxy-5-(all-trans-polyprenyl)benzoic acid into 4-hydroxy-3-methoxy-5-(all-trans-polyprenyl)benzoic acid. Also catalyzes the last step of ubiquinone biosynthesis by mediating methylation of 3-demethylubiquinone into ubiquinone. Also able to mediate the methylation of 3-demethylubiquinol into ubiquinol.</text>
</comment>
<comment type="catalytic activity">
    <reaction evidence="5">
        <text>a 3,4-dihydroxy-5-(all-trans-polyprenyl)benzoate + S-adenosyl-L-methionine = a 4-hydroxy-3-methoxy-5-(all-trans-polyprenyl)benzoate + S-adenosyl-L-homocysteine + H(+)</text>
        <dbReference type="Rhea" id="RHEA:44452"/>
        <dbReference type="Rhea" id="RHEA-COMP:10930"/>
        <dbReference type="Rhea" id="RHEA-COMP:10931"/>
        <dbReference type="ChEBI" id="CHEBI:15378"/>
        <dbReference type="ChEBI" id="CHEBI:57856"/>
        <dbReference type="ChEBI" id="CHEBI:59789"/>
        <dbReference type="ChEBI" id="CHEBI:64694"/>
        <dbReference type="ChEBI" id="CHEBI:84443"/>
        <dbReference type="EC" id="2.1.1.114"/>
    </reaction>
</comment>
<dbReference type="GO" id="GO:0061542">
    <property type="term" value="F:3-demethylubiquinol 3-O-methyltransferase activity"/>
    <property type="evidence" value="ECO:0007669"/>
    <property type="project" value="UniProtKB-UniRule"/>
</dbReference>
<dbReference type="InterPro" id="IPR010233">
    <property type="entry name" value="UbiG_MeTrfase"/>
</dbReference>
<feature type="binding site" evidence="5">
    <location>
        <position position="25"/>
    </location>
    <ligand>
        <name>S-adenosyl-L-methionine</name>
        <dbReference type="ChEBI" id="CHEBI:59789"/>
    </ligand>
</feature>
<dbReference type="GO" id="GO:0032259">
    <property type="term" value="P:methylation"/>
    <property type="evidence" value="ECO:0007669"/>
    <property type="project" value="UniProtKB-KW"/>
</dbReference>
<dbReference type="GO" id="GO:0120537">
    <property type="term" value="F:3-demethylubiquinone 3-O-methyltransferase activity"/>
    <property type="evidence" value="ECO:0007669"/>
    <property type="project" value="RHEA"/>
</dbReference>
<keyword evidence="5" id="KW-0496">Mitochondrion</keyword>
<dbReference type="PANTHER" id="PTHR43464:SF19">
    <property type="entry name" value="UBIQUINONE BIOSYNTHESIS O-METHYLTRANSFERASE, MITOCHONDRIAL"/>
    <property type="match status" value="1"/>
</dbReference>
<evidence type="ECO:0000256" key="1">
    <source>
        <dbReference type="ARBA" id="ARBA00022603"/>
    </source>
</evidence>
<comment type="caution">
    <text evidence="6">The sequence shown here is derived from an EMBL/GenBank/DDBJ whole genome shotgun (WGS) entry which is preliminary data.</text>
</comment>
<keyword evidence="5" id="KW-0999">Mitochondrion inner membrane</keyword>
<evidence type="ECO:0000256" key="3">
    <source>
        <dbReference type="ARBA" id="ARBA00022688"/>
    </source>
</evidence>
<evidence type="ECO:0000256" key="2">
    <source>
        <dbReference type="ARBA" id="ARBA00022679"/>
    </source>
</evidence>
<feature type="binding site" evidence="5">
    <location>
        <position position="78"/>
    </location>
    <ligand>
        <name>S-adenosyl-L-methionine</name>
        <dbReference type="ChEBI" id="CHEBI:59789"/>
    </ligand>
</feature>
<keyword evidence="5" id="KW-0479">Metal-binding</keyword>
<feature type="binding site" evidence="5">
    <location>
        <position position="129"/>
    </location>
    <ligand>
        <name>Mg(2+)</name>
        <dbReference type="ChEBI" id="CHEBI:18420"/>
    </ligand>
</feature>
<dbReference type="STRING" id="48709.A0A1D2MMG5"/>
<accession>A0A1D2MMG5</accession>
<keyword evidence="1 5" id="KW-0489">Methyltransferase</keyword>
<dbReference type="OrthoDB" id="3265906at2759"/>
<dbReference type="Gene3D" id="3.40.50.150">
    <property type="entry name" value="Vaccinia Virus protein VP39"/>
    <property type="match status" value="1"/>
</dbReference>
<reference evidence="6 7" key="1">
    <citation type="journal article" date="2016" name="Genome Biol. Evol.">
        <title>Gene Family Evolution Reflects Adaptation to Soil Environmental Stressors in the Genome of the Collembolan Orchesella cincta.</title>
        <authorList>
            <person name="Faddeeva-Vakhrusheva A."/>
            <person name="Derks M.F."/>
            <person name="Anvar S.Y."/>
            <person name="Agamennone V."/>
            <person name="Suring W."/>
            <person name="Smit S."/>
            <person name="van Straalen N.M."/>
            <person name="Roelofs D."/>
        </authorList>
    </citation>
    <scope>NUCLEOTIDE SEQUENCE [LARGE SCALE GENOMIC DNA]</scope>
    <source>
        <tissue evidence="6">Mixed pool</tissue>
    </source>
</reference>
<dbReference type="EC" id="2.1.1.-" evidence="5"/>
<evidence type="ECO:0000256" key="4">
    <source>
        <dbReference type="ARBA" id="ARBA00022691"/>
    </source>
</evidence>
<dbReference type="AlphaFoldDB" id="A0A1D2MMG5"/>
<comment type="similarity">
    <text evidence="5">Belongs to the class I-like SAM-binding methyltransferase superfamily. UbiG/COQ3 family.</text>
</comment>
<proteinExistence type="inferred from homology"/>
<dbReference type="GO" id="GO:0031314">
    <property type="term" value="C:extrinsic component of mitochondrial inner membrane"/>
    <property type="evidence" value="ECO:0007669"/>
    <property type="project" value="UniProtKB-UniRule"/>
</dbReference>
<keyword evidence="6" id="KW-0830">Ubiquinone</keyword>
<keyword evidence="5" id="KW-0472">Membrane</keyword>
<organism evidence="6 7">
    <name type="scientific">Orchesella cincta</name>
    <name type="common">Springtail</name>
    <name type="synonym">Podura cincta</name>
    <dbReference type="NCBI Taxonomy" id="48709"/>
    <lineage>
        <taxon>Eukaryota</taxon>
        <taxon>Metazoa</taxon>
        <taxon>Ecdysozoa</taxon>
        <taxon>Arthropoda</taxon>
        <taxon>Hexapoda</taxon>
        <taxon>Collembola</taxon>
        <taxon>Entomobryomorpha</taxon>
        <taxon>Entomobryoidea</taxon>
        <taxon>Orchesellidae</taxon>
        <taxon>Orchesellinae</taxon>
        <taxon>Orchesella</taxon>
    </lineage>
</organism>
<keyword evidence="5" id="KW-0460">Magnesium</keyword>
<evidence type="ECO:0000256" key="5">
    <source>
        <dbReference type="HAMAP-Rule" id="MF_03190"/>
    </source>
</evidence>
<comment type="subunit">
    <text evidence="5">Component of a multi-subunit COQ enzyme complex.</text>
</comment>
<name>A0A1D2MMG5_ORCCI</name>
<dbReference type="CDD" id="cd02440">
    <property type="entry name" value="AdoMet_MTases"/>
    <property type="match status" value="1"/>
</dbReference>
<feature type="binding site" evidence="5">
    <location>
        <position position="124"/>
    </location>
    <ligand>
        <name>S-adenosyl-L-methionine</name>
        <dbReference type="ChEBI" id="CHEBI:59789"/>
    </ligand>
</feature>
<comment type="subcellular location">
    <subcellularLocation>
        <location evidence="5">Mitochondrion inner membrane</location>
        <topology evidence="5">Peripheral membrane protein</topology>
        <orientation evidence="5">Matrix side</orientation>
    </subcellularLocation>
</comment>
<dbReference type="PANTHER" id="PTHR43464">
    <property type="entry name" value="METHYLTRANSFERASE"/>
    <property type="match status" value="1"/>
</dbReference>
<dbReference type="EC" id="2.1.1.114" evidence="5"/>
<dbReference type="NCBIfam" id="TIGR01983">
    <property type="entry name" value="UbiG"/>
    <property type="match status" value="1"/>
</dbReference>
<dbReference type="OMA" id="LASRWWD"/>
<dbReference type="EC" id="2.1.1.64" evidence="5"/>
<dbReference type="InterPro" id="IPR029063">
    <property type="entry name" value="SAM-dependent_MTases_sf"/>
</dbReference>
<evidence type="ECO:0000313" key="7">
    <source>
        <dbReference type="Proteomes" id="UP000094527"/>
    </source>
</evidence>
<dbReference type="Pfam" id="PF13489">
    <property type="entry name" value="Methyltransf_23"/>
    <property type="match status" value="1"/>
</dbReference>
<evidence type="ECO:0000313" key="6">
    <source>
        <dbReference type="EMBL" id="ODM94014.1"/>
    </source>
</evidence>
<comment type="pathway">
    <text evidence="5">Cofactor biosynthesis; ubiquinone biosynthesis.</text>
</comment>
<keyword evidence="2 5" id="KW-0808">Transferase</keyword>
<sequence length="237" mass="26580">MFNGLEWWDETNGPVKPLISFNRIRVPFICDGILKEKGLKCSDKSNALEGFKILDIGCGGGILSEGLGKLGATVVGLDPGEKNILMARNHLTHDLRSRITYECGVIEDYAVSHPQSDFDAVVMSEVIEHVENSTIFMETALKLLKPGGSVFITIPNRTFMSWISFILMGEYILRVLPVGTHEWKKFLTPSEIEDVISKNGMRTVEVKGITYNPVTNFWDWTRITGIQYAMHAVKNEL</sequence>
<comment type="cofactor">
    <cofactor evidence="5">
        <name>Mg(2+)</name>
        <dbReference type="ChEBI" id="CHEBI:18420"/>
    </cofactor>
</comment>
<comment type="catalytic activity">
    <reaction evidence="5">
        <text>a 3-demethylubiquinol + S-adenosyl-L-methionine = a ubiquinol + S-adenosyl-L-homocysteine + H(+)</text>
        <dbReference type="Rhea" id="RHEA:44380"/>
        <dbReference type="Rhea" id="RHEA-COMP:9566"/>
        <dbReference type="Rhea" id="RHEA-COMP:10914"/>
        <dbReference type="ChEBI" id="CHEBI:15378"/>
        <dbReference type="ChEBI" id="CHEBI:17976"/>
        <dbReference type="ChEBI" id="CHEBI:57856"/>
        <dbReference type="ChEBI" id="CHEBI:59789"/>
        <dbReference type="ChEBI" id="CHEBI:84422"/>
        <dbReference type="EC" id="2.1.1.64"/>
    </reaction>
</comment>
<feature type="binding site" evidence="5">
    <location>
        <position position="125"/>
    </location>
    <ligand>
        <name>Mg(2+)</name>
        <dbReference type="ChEBI" id="CHEBI:18420"/>
    </ligand>
</feature>
<feature type="binding site" evidence="5">
    <location>
        <position position="128"/>
    </location>
    <ligand>
        <name>Mg(2+)</name>
        <dbReference type="ChEBI" id="CHEBI:18420"/>
    </ligand>
</feature>
<keyword evidence="4 5" id="KW-0949">S-adenosyl-L-methionine</keyword>
<keyword evidence="3 5" id="KW-0831">Ubiquinone biosynthesis</keyword>